<keyword evidence="9" id="KW-0676">Redox-active center</keyword>
<dbReference type="Gene3D" id="1.20.1440.130">
    <property type="entry name" value="VKOR domain"/>
    <property type="match status" value="1"/>
</dbReference>
<dbReference type="GO" id="GO:0016491">
    <property type="term" value="F:oxidoreductase activity"/>
    <property type="evidence" value="ECO:0007669"/>
    <property type="project" value="UniProtKB-KW"/>
</dbReference>
<evidence type="ECO:0000256" key="2">
    <source>
        <dbReference type="ARBA" id="ARBA00006214"/>
    </source>
</evidence>
<accession>A0A1F8BHS8</accession>
<keyword evidence="8" id="KW-1015">Disulfide bond</keyword>
<dbReference type="InterPro" id="IPR038354">
    <property type="entry name" value="VKOR_sf"/>
</dbReference>
<keyword evidence="6" id="KW-0560">Oxidoreductase</keyword>
<dbReference type="PANTHER" id="PTHR34573">
    <property type="entry name" value="VKC DOMAIN-CONTAINING PROTEIN"/>
    <property type="match status" value="1"/>
</dbReference>
<comment type="caution">
    <text evidence="12">The sequence shown here is derived from an EMBL/GenBank/DDBJ whole genome shotgun (WGS) entry which is preliminary data.</text>
</comment>
<dbReference type="GO" id="GO:0016020">
    <property type="term" value="C:membrane"/>
    <property type="evidence" value="ECO:0007669"/>
    <property type="project" value="UniProtKB-SubCell"/>
</dbReference>
<reference evidence="12 13" key="1">
    <citation type="journal article" date="2016" name="Nat. Commun.">
        <title>Thousands of microbial genomes shed light on interconnected biogeochemical processes in an aquifer system.</title>
        <authorList>
            <person name="Anantharaman K."/>
            <person name="Brown C.T."/>
            <person name="Hug L.A."/>
            <person name="Sharon I."/>
            <person name="Castelle C.J."/>
            <person name="Probst A.J."/>
            <person name="Thomas B.C."/>
            <person name="Singh A."/>
            <person name="Wilkins M.J."/>
            <person name="Karaoz U."/>
            <person name="Brodie E.L."/>
            <person name="Williams K.H."/>
            <person name="Hubbard S.S."/>
            <person name="Banfield J.F."/>
        </authorList>
    </citation>
    <scope>NUCLEOTIDE SEQUENCE [LARGE SCALE GENOMIC DNA]</scope>
</reference>
<dbReference type="STRING" id="1802519.A2961_00110"/>
<evidence type="ECO:0000256" key="6">
    <source>
        <dbReference type="ARBA" id="ARBA00023002"/>
    </source>
</evidence>
<feature type="transmembrane region" description="Helical" evidence="10">
    <location>
        <begin position="114"/>
        <end position="140"/>
    </location>
</feature>
<evidence type="ECO:0000256" key="1">
    <source>
        <dbReference type="ARBA" id="ARBA00004141"/>
    </source>
</evidence>
<dbReference type="CDD" id="cd12916">
    <property type="entry name" value="VKOR_1"/>
    <property type="match status" value="1"/>
</dbReference>
<dbReference type="PANTHER" id="PTHR34573:SF1">
    <property type="entry name" value="VITAMIN K EPOXIDE REDUCTASE DOMAIN-CONTAINING PROTEIN"/>
    <property type="match status" value="1"/>
</dbReference>
<feature type="transmembrane region" description="Helical" evidence="10">
    <location>
        <begin position="59"/>
        <end position="82"/>
    </location>
</feature>
<evidence type="ECO:0000256" key="7">
    <source>
        <dbReference type="ARBA" id="ARBA00023136"/>
    </source>
</evidence>
<organism evidence="12 13">
    <name type="scientific">Candidatus Woesebacteria bacterium RIFCSPLOWO2_01_FULL_39_21</name>
    <dbReference type="NCBI Taxonomy" id="1802519"/>
    <lineage>
        <taxon>Bacteria</taxon>
        <taxon>Candidatus Woeseibacteriota</taxon>
    </lineage>
</organism>
<dbReference type="GO" id="GO:0048038">
    <property type="term" value="F:quinone binding"/>
    <property type="evidence" value="ECO:0007669"/>
    <property type="project" value="UniProtKB-KW"/>
</dbReference>
<feature type="domain" description="Vitamin K epoxide reductase" evidence="11">
    <location>
        <begin position="8"/>
        <end position="140"/>
    </location>
</feature>
<evidence type="ECO:0000313" key="13">
    <source>
        <dbReference type="Proteomes" id="UP000177082"/>
    </source>
</evidence>
<proteinExistence type="inferred from homology"/>
<evidence type="ECO:0000313" key="12">
    <source>
        <dbReference type="EMBL" id="OGM63520.1"/>
    </source>
</evidence>
<evidence type="ECO:0000259" key="11">
    <source>
        <dbReference type="SMART" id="SM00756"/>
    </source>
</evidence>
<dbReference type="AlphaFoldDB" id="A0A1F8BHS8"/>
<feature type="transmembrane region" description="Helical" evidence="10">
    <location>
        <begin position="89"/>
        <end position="108"/>
    </location>
</feature>
<dbReference type="Proteomes" id="UP000177082">
    <property type="component" value="Unassembled WGS sequence"/>
</dbReference>
<dbReference type="Pfam" id="PF07884">
    <property type="entry name" value="VKOR"/>
    <property type="match status" value="1"/>
</dbReference>
<keyword evidence="5 10" id="KW-1133">Transmembrane helix</keyword>
<sequence>MAPFPRIPKWIIVAFFITALIGFIDASFLAIEHYRGVVPPCSIISGCEKVTTSSYAEVFGIPLALFGAIYYFALLVLIIAYFDLKKAKILKIAALVTPIGFLASLYFVYLQVFIIKAICLYCMISAAASITLFVLGIIILRAAKRDA</sequence>
<evidence type="ECO:0000256" key="5">
    <source>
        <dbReference type="ARBA" id="ARBA00022989"/>
    </source>
</evidence>
<dbReference type="SMART" id="SM00756">
    <property type="entry name" value="VKc"/>
    <property type="match status" value="1"/>
</dbReference>
<keyword evidence="4" id="KW-0874">Quinone</keyword>
<dbReference type="InterPro" id="IPR012932">
    <property type="entry name" value="VKOR"/>
</dbReference>
<evidence type="ECO:0000256" key="3">
    <source>
        <dbReference type="ARBA" id="ARBA00022692"/>
    </source>
</evidence>
<protein>
    <recommendedName>
        <fullName evidence="11">Vitamin K epoxide reductase domain-containing protein</fullName>
    </recommendedName>
</protein>
<feature type="transmembrane region" description="Helical" evidence="10">
    <location>
        <begin position="12"/>
        <end position="31"/>
    </location>
</feature>
<dbReference type="EMBL" id="MGHF01000015">
    <property type="protein sequence ID" value="OGM63520.1"/>
    <property type="molecule type" value="Genomic_DNA"/>
</dbReference>
<evidence type="ECO:0000256" key="9">
    <source>
        <dbReference type="ARBA" id="ARBA00023284"/>
    </source>
</evidence>
<keyword evidence="7 10" id="KW-0472">Membrane</keyword>
<comment type="subcellular location">
    <subcellularLocation>
        <location evidence="1">Membrane</location>
        <topology evidence="1">Multi-pass membrane protein</topology>
    </subcellularLocation>
</comment>
<name>A0A1F8BHS8_9BACT</name>
<evidence type="ECO:0000256" key="4">
    <source>
        <dbReference type="ARBA" id="ARBA00022719"/>
    </source>
</evidence>
<keyword evidence="3 10" id="KW-0812">Transmembrane</keyword>
<evidence type="ECO:0000256" key="8">
    <source>
        <dbReference type="ARBA" id="ARBA00023157"/>
    </source>
</evidence>
<comment type="similarity">
    <text evidence="2">Belongs to the VKOR family.</text>
</comment>
<evidence type="ECO:0000256" key="10">
    <source>
        <dbReference type="SAM" id="Phobius"/>
    </source>
</evidence>
<gene>
    <name evidence="12" type="ORF">A2961_00110</name>
</gene>
<dbReference type="InterPro" id="IPR044698">
    <property type="entry name" value="VKOR/LTO1"/>
</dbReference>